<comment type="pathway">
    <text evidence="1">Cofactor biosynthesis; NAD(+) biosynthesis; nicotinate D-ribonucleotide from nicotinate: step 1/1.</text>
</comment>
<keyword evidence="5" id="KW-0662">Pyridine nucleotide biosynthesis</keyword>
<gene>
    <name evidence="8" type="ORF">A2W14_03490</name>
</gene>
<dbReference type="InterPro" id="IPR036068">
    <property type="entry name" value="Nicotinate_pribotase-like_C"/>
</dbReference>
<feature type="domain" description="Quinolinate phosphoribosyl transferase N-terminal" evidence="7">
    <location>
        <begin position="21"/>
        <end position="131"/>
    </location>
</feature>
<keyword evidence="4" id="KW-0436">Ligase</keyword>
<evidence type="ECO:0000256" key="5">
    <source>
        <dbReference type="ARBA" id="ARBA00022642"/>
    </source>
</evidence>
<dbReference type="PANTHER" id="PTHR43202:SF1">
    <property type="entry name" value="NICOTINATE PHOSPHORIBOSYLTRANSFERASE"/>
    <property type="match status" value="1"/>
</dbReference>
<dbReference type="InterPro" id="IPR053190">
    <property type="entry name" value="NAPRTase-like"/>
</dbReference>
<dbReference type="PANTHER" id="PTHR43202">
    <property type="entry name" value="NICOTINATE-NUCLEOTIDE PYROPHOSPHORYLASE"/>
    <property type="match status" value="1"/>
</dbReference>
<keyword evidence="3" id="KW-0597">Phosphoprotein</keyword>
<dbReference type="SUPFAM" id="SSF54675">
    <property type="entry name" value="Nicotinate/Quinolinate PRTase N-terminal domain-like"/>
    <property type="match status" value="1"/>
</dbReference>
<evidence type="ECO:0000313" key="9">
    <source>
        <dbReference type="Proteomes" id="UP000176665"/>
    </source>
</evidence>
<dbReference type="GO" id="GO:0004516">
    <property type="term" value="F:nicotinate phosphoribosyltransferase activity"/>
    <property type="evidence" value="ECO:0007669"/>
    <property type="project" value="UniProtKB-EC"/>
</dbReference>
<reference evidence="8 9" key="1">
    <citation type="journal article" date="2016" name="Nat. Commun.">
        <title>Thousands of microbial genomes shed light on interconnected biogeochemical processes in an aquifer system.</title>
        <authorList>
            <person name="Anantharaman K."/>
            <person name="Brown C.T."/>
            <person name="Hug L.A."/>
            <person name="Sharon I."/>
            <person name="Castelle C.J."/>
            <person name="Probst A.J."/>
            <person name="Thomas B.C."/>
            <person name="Singh A."/>
            <person name="Wilkins M.J."/>
            <person name="Karaoz U."/>
            <person name="Brodie E.L."/>
            <person name="Williams K.H."/>
            <person name="Hubbard S.S."/>
            <person name="Banfield J.F."/>
        </authorList>
    </citation>
    <scope>NUCLEOTIDE SEQUENCE [LARGE SCALE GENOMIC DNA]</scope>
</reference>
<dbReference type="InterPro" id="IPR007229">
    <property type="entry name" value="Nic_PRibTrfase-Fam"/>
</dbReference>
<dbReference type="Gene3D" id="3.20.20.70">
    <property type="entry name" value="Aldolase class I"/>
    <property type="match status" value="1"/>
</dbReference>
<dbReference type="InterPro" id="IPR022412">
    <property type="entry name" value="Quinolinate_PRibosylTrfase_N"/>
</dbReference>
<evidence type="ECO:0000256" key="6">
    <source>
        <dbReference type="ARBA" id="ARBA00048668"/>
    </source>
</evidence>
<evidence type="ECO:0000256" key="2">
    <source>
        <dbReference type="ARBA" id="ARBA00013236"/>
    </source>
</evidence>
<evidence type="ECO:0000259" key="7">
    <source>
        <dbReference type="Pfam" id="PF02749"/>
    </source>
</evidence>
<accession>A0A1F5YSE8</accession>
<dbReference type="GO" id="GO:0009435">
    <property type="term" value="P:NAD+ biosynthetic process"/>
    <property type="evidence" value="ECO:0007669"/>
    <property type="project" value="UniProtKB-UniPathway"/>
</dbReference>
<dbReference type="Gene3D" id="3.90.1170.20">
    <property type="entry name" value="Quinolinate phosphoribosyl transferase, N-terminal domain"/>
    <property type="match status" value="1"/>
</dbReference>
<dbReference type="SUPFAM" id="SSF51690">
    <property type="entry name" value="Nicotinate/Quinolinate PRTase C-terminal domain-like"/>
    <property type="match status" value="1"/>
</dbReference>
<evidence type="ECO:0000256" key="1">
    <source>
        <dbReference type="ARBA" id="ARBA00004952"/>
    </source>
</evidence>
<dbReference type="STRING" id="1798371.A2W14_03490"/>
<dbReference type="Pfam" id="PF02749">
    <property type="entry name" value="QRPTase_N"/>
    <property type="match status" value="1"/>
</dbReference>
<protein>
    <recommendedName>
        <fullName evidence="2">nicotinate phosphoribosyltransferase</fullName>
        <ecNumber evidence="2">6.3.4.21</ecNumber>
    </recommendedName>
</protein>
<name>A0A1F5YSE8_9BACT</name>
<dbReference type="InterPro" id="IPR037128">
    <property type="entry name" value="Quinolinate_PRibosylTase_N_sf"/>
</dbReference>
<dbReference type="PIRSF" id="PIRSF000484">
    <property type="entry name" value="NAPRT"/>
    <property type="match status" value="1"/>
</dbReference>
<dbReference type="GO" id="GO:0016763">
    <property type="term" value="F:pentosyltransferase activity"/>
    <property type="evidence" value="ECO:0007669"/>
    <property type="project" value="InterPro"/>
</dbReference>
<dbReference type="AlphaFoldDB" id="A0A1F5YSE8"/>
<evidence type="ECO:0000256" key="4">
    <source>
        <dbReference type="ARBA" id="ARBA00022598"/>
    </source>
</evidence>
<evidence type="ECO:0000256" key="3">
    <source>
        <dbReference type="ARBA" id="ARBA00022553"/>
    </source>
</evidence>
<sequence>MRYFDKATIERVRRGYYSAVYFNRAKEILLKEKNLKEATMQIFQKKEGSILCGVMEVMELLKVGTGYFDPPSSRLNRDYGEARWIDKSGELEVRSLVDGDRLNSWETVMHISGPYAYFAHLESLYLGILARRTMVATNTKKCVEAADGVPVIFFGDRFDYFLNQEGDGYAAKIGGAQAVCTEAMSKGFGEVPVGTIPHSLIALTGGDTVKAADLFHKYYPNVNLIALVDFENDSLKTSLEVARKMGKKLWGVRLDTAGEVTDKSIKYKKEDLNGVNPYLVRAVREALDKEGFSHVKIVVSGGFYTEKIKKFTKEKVPVDAYGVGSAIIVGENDFTADIVDVEGKSMAKVGRNYKANSRLQRRSL</sequence>
<organism evidence="8 9">
    <name type="scientific">Candidatus Gottesmanbacteria bacterium RBG_16_37_8</name>
    <dbReference type="NCBI Taxonomy" id="1798371"/>
    <lineage>
        <taxon>Bacteria</taxon>
        <taxon>Candidatus Gottesmaniibacteriota</taxon>
    </lineage>
</organism>
<dbReference type="Proteomes" id="UP000176665">
    <property type="component" value="Unassembled WGS sequence"/>
</dbReference>
<dbReference type="InterPro" id="IPR013785">
    <property type="entry name" value="Aldolase_TIM"/>
</dbReference>
<dbReference type="UniPathway" id="UPA00253">
    <property type="reaction ID" value="UER00457"/>
</dbReference>
<comment type="catalytic activity">
    <reaction evidence="6">
        <text>5-phospho-alpha-D-ribose 1-diphosphate + nicotinate + ATP + H2O = nicotinate beta-D-ribonucleotide + ADP + phosphate + diphosphate</text>
        <dbReference type="Rhea" id="RHEA:36163"/>
        <dbReference type="ChEBI" id="CHEBI:15377"/>
        <dbReference type="ChEBI" id="CHEBI:30616"/>
        <dbReference type="ChEBI" id="CHEBI:32544"/>
        <dbReference type="ChEBI" id="CHEBI:33019"/>
        <dbReference type="ChEBI" id="CHEBI:43474"/>
        <dbReference type="ChEBI" id="CHEBI:57502"/>
        <dbReference type="ChEBI" id="CHEBI:58017"/>
        <dbReference type="ChEBI" id="CHEBI:456216"/>
        <dbReference type="EC" id="6.3.4.21"/>
    </reaction>
</comment>
<dbReference type="EC" id="6.3.4.21" evidence="2"/>
<evidence type="ECO:0000313" key="8">
    <source>
        <dbReference type="EMBL" id="OGG03141.1"/>
    </source>
</evidence>
<comment type="caution">
    <text evidence="8">The sequence shown here is derived from an EMBL/GenBank/DDBJ whole genome shotgun (WGS) entry which is preliminary data.</text>
</comment>
<dbReference type="EMBL" id="MFJA01000038">
    <property type="protein sequence ID" value="OGG03141.1"/>
    <property type="molecule type" value="Genomic_DNA"/>
</dbReference>
<proteinExistence type="predicted"/>